<dbReference type="InterPro" id="IPR049756">
    <property type="entry name" value="PlcA-like_dom"/>
</dbReference>
<organism evidence="1 2">
    <name type="scientific">Somion occarium</name>
    <dbReference type="NCBI Taxonomy" id="3059160"/>
    <lineage>
        <taxon>Eukaryota</taxon>
        <taxon>Fungi</taxon>
        <taxon>Dikarya</taxon>
        <taxon>Basidiomycota</taxon>
        <taxon>Agaricomycotina</taxon>
        <taxon>Agaricomycetes</taxon>
        <taxon>Polyporales</taxon>
        <taxon>Cerrenaceae</taxon>
        <taxon>Somion</taxon>
    </lineage>
</organism>
<proteinExistence type="predicted"/>
<keyword evidence="2" id="KW-1185">Reference proteome</keyword>
<dbReference type="CDD" id="cd22893">
    <property type="entry name" value="PlcA-like"/>
    <property type="match status" value="1"/>
</dbReference>
<gene>
    <name evidence="1" type="ORF">GFSPODELE1_LOCUS388</name>
</gene>
<reference evidence="2" key="1">
    <citation type="submission" date="2024-04" db="EMBL/GenBank/DDBJ databases">
        <authorList>
            <person name="Shaw F."/>
            <person name="Minotto A."/>
        </authorList>
    </citation>
    <scope>NUCLEOTIDE SEQUENCE [LARGE SCALE GENOMIC DNA]</scope>
</reference>
<protein>
    <recommendedName>
        <fullName evidence="3">Phospholipase C</fullName>
    </recommendedName>
</protein>
<evidence type="ECO:0000313" key="2">
    <source>
        <dbReference type="Proteomes" id="UP001497453"/>
    </source>
</evidence>
<accession>A0ABP1CG06</accession>
<dbReference type="EMBL" id="OZ037944">
    <property type="protein sequence ID" value="CAL1694605.1"/>
    <property type="molecule type" value="Genomic_DNA"/>
</dbReference>
<evidence type="ECO:0000313" key="1">
    <source>
        <dbReference type="EMBL" id="CAL1694605.1"/>
    </source>
</evidence>
<sequence>MEAVVFYPDHTAFASESTHDKSKDTVVFFESGEHEAIGNKVTLYYDSGNIPGVEFNFAIGSQSLSYGLVVALAGDFYANWKLGTGDVEQISDSWDTNPEHSIDLAMKIVNTLLNDDGGYLACILKAMADQEKEVLDGLASGQDPAQVYKSVADKYDTKYAKCTNLGYVWIALMNWDHFGVDAIKAYCAVHTAALRQAKKAHDAQSNDAYGELKKAYFLEAFAQHFLTDLFSTGHLRAPRRILHWTYFGNGPADPKQPNVDVYPADRCAQKMHDEDCSNGLWVSNQEGDSWAAYGDKQLWSGKSARNFLQALKAAQSGLLEVWNTKQTGTIPKVADYKALKLVPILSDLFGPSNFVPLFQWDASNPSILQFRSSVDDRQDAAKTSSISSKPSFLEWQRLLNQITSSVENNNMYPYTMSFLSHTTVWHLREADDENMYVNRYGAVDASDYGLYWNMGSQSQVSVPHIVGSMVWVTATYVQNDIYSLVGRHTPPNSSTISARHVGLRISKDDQTETVTVEDVWTSIVDDGNSYWTEGDTVYGNFSSNTADTGMLKYWTNGPRGASKIELWVIKSDMNTPPAKKNLKWEISPLNFMLSYQIETNDPCLTFIGYGFDQKAKNTKWYFSSWSQNYATQKQNMVEENINFPAQVLLSGKFGTDDGGSRIIRVFYGSEFGYSSPEYMRIDMINPTRDFSTGNINPQIVHSQSFLITWSAFFAKDYLTWFLADVNVNDYLDLVALARKPDGTLIVVVFPGQSDFTFGDPIISPITLDPGRGSLFDAPFMTHVKAGRAQSTYPAINGPATTTYAAILAFFDNVGILGSRIIAPVKVTGTYSYELKGQTPAIAGQVSRGLGLHDDKWMGRGELPQTVGIMW</sequence>
<name>A0ABP1CG06_9APHY</name>
<dbReference type="Proteomes" id="UP001497453">
    <property type="component" value="Chromosome 1"/>
</dbReference>
<evidence type="ECO:0008006" key="3">
    <source>
        <dbReference type="Google" id="ProtNLM"/>
    </source>
</evidence>